<gene>
    <name evidence="1" type="ORF">J437_LFUL016779</name>
</gene>
<comment type="caution">
    <text evidence="1">The sequence shown here is derived from an EMBL/GenBank/DDBJ whole genome shotgun (WGS) entry which is preliminary data.</text>
</comment>
<dbReference type="Pfam" id="PF03564">
    <property type="entry name" value="DUF1759"/>
    <property type="match status" value="1"/>
</dbReference>
<reference evidence="1" key="2">
    <citation type="submission" date="2017-10" db="EMBL/GenBank/DDBJ databases">
        <title>Ladona fulva Genome sequencing and assembly.</title>
        <authorList>
            <person name="Murali S."/>
            <person name="Richards S."/>
            <person name="Bandaranaike D."/>
            <person name="Bellair M."/>
            <person name="Blankenburg K."/>
            <person name="Chao H."/>
            <person name="Dinh H."/>
            <person name="Doddapaneni H."/>
            <person name="Dugan-Rocha S."/>
            <person name="Elkadiri S."/>
            <person name="Gnanaolivu R."/>
            <person name="Hernandez B."/>
            <person name="Skinner E."/>
            <person name="Javaid M."/>
            <person name="Lee S."/>
            <person name="Li M."/>
            <person name="Ming W."/>
            <person name="Munidasa M."/>
            <person name="Muniz J."/>
            <person name="Nguyen L."/>
            <person name="Hughes D."/>
            <person name="Osuji N."/>
            <person name="Pu L.-L."/>
            <person name="Puazo M."/>
            <person name="Qu C."/>
            <person name="Quiroz J."/>
            <person name="Raj R."/>
            <person name="Weissenberger G."/>
            <person name="Xin Y."/>
            <person name="Zou X."/>
            <person name="Han Y."/>
            <person name="Worley K."/>
            <person name="Muzny D."/>
            <person name="Gibbs R."/>
        </authorList>
    </citation>
    <scope>NUCLEOTIDE SEQUENCE</scope>
    <source>
        <strain evidence="1">Sampled in the wild</strain>
    </source>
</reference>
<sequence>MDPHRVQSHVFLPSSFRGHFEGFSGAFSYWVGFRDLFKSVVHDRTDISSVEKFTYLKVSLQGKALALIASVPFGDAHYDSAWKELCEHYGNPRILGFNYLDKILEFLVSSSGSLSAMQSFVNTFSQIHTALSTSNVLQTSFAPNLKTSVSRKSMHTARIIMPISVRNTHPEKYKGERVTHHCPLCESTHSLEKCPKYLEMNVTDRAGYWAPRCQQKGDRRFCVVLSLSPLHSSSPVLNTKAVVLPHLTSKLPPVPLPSFIQSSVSHLYMADPEFDKPNSVDLILGVDLFPKIFLGAEGFQGLYFDSNFGWILMGSIVDSSLGVPPHEDSLCAVEEVPLFTQLKRSELPSLGESYSQATKKFINIEHKLLQQPWLKT</sequence>
<dbReference type="EMBL" id="KZ309094">
    <property type="protein sequence ID" value="KAG8236919.1"/>
    <property type="molecule type" value="Genomic_DNA"/>
</dbReference>
<dbReference type="AlphaFoldDB" id="A0A8K0KKH1"/>
<name>A0A8K0KKH1_LADFU</name>
<evidence type="ECO:0000313" key="2">
    <source>
        <dbReference type="Proteomes" id="UP000792457"/>
    </source>
</evidence>
<dbReference type="InterPro" id="IPR005312">
    <property type="entry name" value="DUF1759"/>
</dbReference>
<keyword evidence="2" id="KW-1185">Reference proteome</keyword>
<accession>A0A8K0KKH1</accession>
<dbReference type="OrthoDB" id="7994850at2759"/>
<proteinExistence type="predicted"/>
<reference evidence="1" key="1">
    <citation type="submission" date="2013-04" db="EMBL/GenBank/DDBJ databases">
        <authorList>
            <person name="Qu J."/>
            <person name="Murali S.C."/>
            <person name="Bandaranaike D."/>
            <person name="Bellair M."/>
            <person name="Blankenburg K."/>
            <person name="Chao H."/>
            <person name="Dinh H."/>
            <person name="Doddapaneni H."/>
            <person name="Downs B."/>
            <person name="Dugan-Rocha S."/>
            <person name="Elkadiri S."/>
            <person name="Gnanaolivu R.D."/>
            <person name="Hernandez B."/>
            <person name="Javaid M."/>
            <person name="Jayaseelan J.C."/>
            <person name="Lee S."/>
            <person name="Li M."/>
            <person name="Ming W."/>
            <person name="Munidasa M."/>
            <person name="Muniz J."/>
            <person name="Nguyen L."/>
            <person name="Ongeri F."/>
            <person name="Osuji N."/>
            <person name="Pu L.-L."/>
            <person name="Puazo M."/>
            <person name="Qu C."/>
            <person name="Quiroz J."/>
            <person name="Raj R."/>
            <person name="Weissenberger G."/>
            <person name="Xin Y."/>
            <person name="Zou X."/>
            <person name="Han Y."/>
            <person name="Richards S."/>
            <person name="Worley K."/>
            <person name="Muzny D."/>
            <person name="Gibbs R."/>
        </authorList>
    </citation>
    <scope>NUCLEOTIDE SEQUENCE</scope>
    <source>
        <strain evidence="1">Sampled in the wild</strain>
    </source>
</reference>
<evidence type="ECO:0000313" key="1">
    <source>
        <dbReference type="EMBL" id="KAG8236919.1"/>
    </source>
</evidence>
<organism evidence="1 2">
    <name type="scientific">Ladona fulva</name>
    <name type="common">Scarce chaser dragonfly</name>
    <name type="synonym">Libellula fulva</name>
    <dbReference type="NCBI Taxonomy" id="123851"/>
    <lineage>
        <taxon>Eukaryota</taxon>
        <taxon>Metazoa</taxon>
        <taxon>Ecdysozoa</taxon>
        <taxon>Arthropoda</taxon>
        <taxon>Hexapoda</taxon>
        <taxon>Insecta</taxon>
        <taxon>Pterygota</taxon>
        <taxon>Palaeoptera</taxon>
        <taxon>Odonata</taxon>
        <taxon>Epiprocta</taxon>
        <taxon>Anisoptera</taxon>
        <taxon>Libelluloidea</taxon>
        <taxon>Libellulidae</taxon>
        <taxon>Ladona</taxon>
    </lineage>
</organism>
<protein>
    <submittedName>
        <fullName evidence="1">Uncharacterized protein</fullName>
    </submittedName>
</protein>
<feature type="non-terminal residue" evidence="1">
    <location>
        <position position="1"/>
    </location>
</feature>
<dbReference type="Proteomes" id="UP000792457">
    <property type="component" value="Unassembled WGS sequence"/>
</dbReference>